<proteinExistence type="predicted"/>
<feature type="transmembrane region" description="Helical" evidence="6">
    <location>
        <begin position="336"/>
        <end position="358"/>
    </location>
</feature>
<feature type="transmembrane region" description="Helical" evidence="6">
    <location>
        <begin position="47"/>
        <end position="73"/>
    </location>
</feature>
<evidence type="ECO:0000256" key="2">
    <source>
        <dbReference type="ARBA" id="ARBA00022475"/>
    </source>
</evidence>
<feature type="transmembrane region" description="Helical" evidence="6">
    <location>
        <begin position="12"/>
        <end position="35"/>
    </location>
</feature>
<feature type="transmembrane region" description="Helical" evidence="6">
    <location>
        <begin position="365"/>
        <end position="384"/>
    </location>
</feature>
<keyword evidence="3 6" id="KW-0812">Transmembrane</keyword>
<feature type="transmembrane region" description="Helical" evidence="6">
    <location>
        <begin position="390"/>
        <end position="412"/>
    </location>
</feature>
<dbReference type="GO" id="GO:0005886">
    <property type="term" value="C:plasma membrane"/>
    <property type="evidence" value="ECO:0007669"/>
    <property type="project" value="UniProtKB-SubCell"/>
</dbReference>
<reference evidence="7 8" key="1">
    <citation type="submission" date="2016-11" db="EMBL/GenBank/DDBJ databases">
        <authorList>
            <person name="Jaros S."/>
            <person name="Januszkiewicz K."/>
            <person name="Wedrychowicz H."/>
        </authorList>
    </citation>
    <scope>NUCLEOTIDE SEQUENCE [LARGE SCALE GENOMIC DNA]</scope>
    <source>
        <strain evidence="7 8">CGMCC 1.7049</strain>
    </source>
</reference>
<keyword evidence="8" id="KW-1185">Reference proteome</keyword>
<evidence type="ECO:0000256" key="1">
    <source>
        <dbReference type="ARBA" id="ARBA00004651"/>
    </source>
</evidence>
<accession>A0A1M5PCF8</accession>
<keyword evidence="4 6" id="KW-1133">Transmembrane helix</keyword>
<sequence>MRSHPRLAFARLFSSALLSQALLSLTSLGVGLLLIRHTDDLEYGRYILATGAIMLMASLQNAFIVPAMVSRIVQRSAAECGDLIGGLYREQRVLVLIGAGLSLLLCVALAVCNVVDGRTLMLLTASVLAIVAALRREYFRTVLLAYRDAHTVLRGDLFYALALSAGVLLALVSPMPGTTAVIALGIAAALSSGQLSRLLRQGHAWNQRGAPGILRQIAPLAAWSTAGAGIHWTFSQGYTVLVAAMLDVRAIAAIAATRLLAMPVNLLSSGIGSLMLPLVARWMLQLGVPAVFRRLIWCALGVGLAAVAYFSLLWVLRDLVFEHLLHKRFAQRDLLLMLWSATFVTMAVHQQLIYLLVARQCFRQLTALALISAVAATGASYAAILRFGGAGAPLGILVGESITALGVLMLCLGQLRPARAASATVAPGTDLPASVTVR</sequence>
<evidence type="ECO:0000313" key="7">
    <source>
        <dbReference type="EMBL" id="SHG98913.1"/>
    </source>
</evidence>
<evidence type="ECO:0000256" key="6">
    <source>
        <dbReference type="SAM" id="Phobius"/>
    </source>
</evidence>
<evidence type="ECO:0000256" key="5">
    <source>
        <dbReference type="ARBA" id="ARBA00023136"/>
    </source>
</evidence>
<feature type="transmembrane region" description="Helical" evidence="6">
    <location>
        <begin position="156"/>
        <end position="174"/>
    </location>
</feature>
<evidence type="ECO:0000313" key="8">
    <source>
        <dbReference type="Proteomes" id="UP000199758"/>
    </source>
</evidence>
<evidence type="ECO:0000256" key="3">
    <source>
        <dbReference type="ARBA" id="ARBA00022692"/>
    </source>
</evidence>
<keyword evidence="5 6" id="KW-0472">Membrane</keyword>
<organism evidence="7 8">
    <name type="scientific">Hydrocarboniphaga daqingensis</name>
    <dbReference type="NCBI Taxonomy" id="490188"/>
    <lineage>
        <taxon>Bacteria</taxon>
        <taxon>Pseudomonadati</taxon>
        <taxon>Pseudomonadota</taxon>
        <taxon>Gammaproteobacteria</taxon>
        <taxon>Nevskiales</taxon>
        <taxon>Nevskiaceae</taxon>
        <taxon>Hydrocarboniphaga</taxon>
    </lineage>
</organism>
<dbReference type="RefSeq" id="WP_139250236.1">
    <property type="nucleotide sequence ID" value="NZ_FQWZ01000004.1"/>
</dbReference>
<dbReference type="OrthoDB" id="7056654at2"/>
<dbReference type="PANTHER" id="PTHR30250:SF26">
    <property type="entry name" value="PSMA PROTEIN"/>
    <property type="match status" value="1"/>
</dbReference>
<dbReference type="AlphaFoldDB" id="A0A1M5PCF8"/>
<gene>
    <name evidence="7" type="ORF">SAMN04488068_2130</name>
</gene>
<evidence type="ECO:0000256" key="4">
    <source>
        <dbReference type="ARBA" id="ARBA00022989"/>
    </source>
</evidence>
<dbReference type="STRING" id="490188.SAMN04488068_2130"/>
<name>A0A1M5PCF8_9GAMM</name>
<feature type="transmembrane region" description="Helical" evidence="6">
    <location>
        <begin position="296"/>
        <end position="316"/>
    </location>
</feature>
<feature type="transmembrane region" description="Helical" evidence="6">
    <location>
        <begin position="93"/>
        <end position="111"/>
    </location>
</feature>
<protein>
    <submittedName>
        <fullName evidence="7">Membrane protein involved in the export of O-antigen and teichoic acid</fullName>
    </submittedName>
</protein>
<dbReference type="InterPro" id="IPR050833">
    <property type="entry name" value="Poly_Biosynth_Transport"/>
</dbReference>
<keyword evidence="2" id="KW-1003">Cell membrane</keyword>
<feature type="transmembrane region" description="Helical" evidence="6">
    <location>
        <begin position="180"/>
        <end position="199"/>
    </location>
</feature>
<feature type="transmembrane region" description="Helical" evidence="6">
    <location>
        <begin position="117"/>
        <end position="135"/>
    </location>
</feature>
<dbReference type="EMBL" id="FQWZ01000004">
    <property type="protein sequence ID" value="SHG98913.1"/>
    <property type="molecule type" value="Genomic_DNA"/>
</dbReference>
<dbReference type="PANTHER" id="PTHR30250">
    <property type="entry name" value="PST FAMILY PREDICTED COLANIC ACID TRANSPORTER"/>
    <property type="match status" value="1"/>
</dbReference>
<dbReference type="Proteomes" id="UP000199758">
    <property type="component" value="Unassembled WGS sequence"/>
</dbReference>
<comment type="subcellular location">
    <subcellularLocation>
        <location evidence="1">Cell membrane</location>
        <topology evidence="1">Multi-pass membrane protein</topology>
    </subcellularLocation>
</comment>